<dbReference type="RefSeq" id="WP_136510927.1">
    <property type="nucleotide sequence ID" value="NZ_SSTF01000004.1"/>
</dbReference>
<reference evidence="1 2" key="1">
    <citation type="submission" date="2019-04" db="EMBL/GenBank/DDBJ databases">
        <title>Microbes associate with the intestines of laboratory mice.</title>
        <authorList>
            <person name="Navarre W."/>
            <person name="Wong E."/>
            <person name="Huang K.C."/>
            <person name="Tropini C."/>
            <person name="Ng K."/>
            <person name="Yu B."/>
        </authorList>
    </citation>
    <scope>NUCLEOTIDE SEQUENCE [LARGE SCALE GENOMIC DNA]</scope>
    <source>
        <strain evidence="1 2">NM87_A27A</strain>
    </source>
</reference>
<sequence length="100" mass="10461">MQQQTATIWLQGTLDAPIDRIMSDGETSCLLAVLIDGIDGPTIVNVEARGESHADNITRMQPAKGDLIMVHGTIIDDPDSTTDVQADLIGLAVSSDGTGA</sequence>
<dbReference type="Proteomes" id="UP000306798">
    <property type="component" value="Unassembled WGS sequence"/>
</dbReference>
<evidence type="ECO:0000313" key="1">
    <source>
        <dbReference type="EMBL" id="THG27296.1"/>
    </source>
</evidence>
<dbReference type="EMBL" id="SSTF01000004">
    <property type="protein sequence ID" value="THG27296.1"/>
    <property type="molecule type" value="Genomic_DNA"/>
</dbReference>
<accession>A0A4S4FE90</accession>
<name>A0A4S4FE90_9BIFI</name>
<proteinExistence type="predicted"/>
<comment type="caution">
    <text evidence="1">The sequence shown here is derived from an EMBL/GenBank/DDBJ whole genome shotgun (WGS) entry which is preliminary data.</text>
</comment>
<gene>
    <name evidence="1" type="ORF">E5991_01895</name>
</gene>
<evidence type="ECO:0000313" key="2">
    <source>
        <dbReference type="Proteomes" id="UP000306798"/>
    </source>
</evidence>
<protein>
    <submittedName>
        <fullName evidence="1">Uncharacterized protein</fullName>
    </submittedName>
</protein>
<dbReference type="AlphaFoldDB" id="A0A4S4FE90"/>
<organism evidence="1 2">
    <name type="scientific">Bifidobacterium pseudolongum</name>
    <dbReference type="NCBI Taxonomy" id="1694"/>
    <lineage>
        <taxon>Bacteria</taxon>
        <taxon>Bacillati</taxon>
        <taxon>Actinomycetota</taxon>
        <taxon>Actinomycetes</taxon>
        <taxon>Bifidobacteriales</taxon>
        <taxon>Bifidobacteriaceae</taxon>
        <taxon>Bifidobacterium</taxon>
    </lineage>
</organism>